<dbReference type="AlphaFoldDB" id="A0A7J9DWS8"/>
<dbReference type="EMBL" id="JABEZW010000005">
    <property type="protein sequence ID" value="MBA0764984.1"/>
    <property type="molecule type" value="Genomic_DNA"/>
</dbReference>
<proteinExistence type="predicted"/>
<dbReference type="Proteomes" id="UP000593568">
    <property type="component" value="Unassembled WGS sequence"/>
</dbReference>
<feature type="non-terminal residue" evidence="1">
    <location>
        <position position="1"/>
    </location>
</feature>
<organism evidence="1 2">
    <name type="scientific">Gossypium trilobum</name>
    <dbReference type="NCBI Taxonomy" id="34281"/>
    <lineage>
        <taxon>Eukaryota</taxon>
        <taxon>Viridiplantae</taxon>
        <taxon>Streptophyta</taxon>
        <taxon>Embryophyta</taxon>
        <taxon>Tracheophyta</taxon>
        <taxon>Spermatophyta</taxon>
        <taxon>Magnoliopsida</taxon>
        <taxon>eudicotyledons</taxon>
        <taxon>Gunneridae</taxon>
        <taxon>Pentapetalae</taxon>
        <taxon>rosids</taxon>
        <taxon>malvids</taxon>
        <taxon>Malvales</taxon>
        <taxon>Malvaceae</taxon>
        <taxon>Malvoideae</taxon>
        <taxon>Gossypium</taxon>
    </lineage>
</organism>
<protein>
    <recommendedName>
        <fullName evidence="3">RNase H type-1 domain-containing protein</fullName>
    </recommendedName>
</protein>
<gene>
    <name evidence="1" type="ORF">Gotri_014249</name>
</gene>
<sequence length="115" mass="12914">YGSKSLVVGPDPAKNCVHLTTDGLVRNEDSFVAARGFVCNYNEDCIFDFSRYLGMCMVVDAELWGILDDLKLTLQRDYGSVLIQTNSLEPVNAIQDVSLGILIRLLSREFTSYWI</sequence>
<comment type="caution">
    <text evidence="1">The sequence shown here is derived from an EMBL/GenBank/DDBJ whole genome shotgun (WGS) entry which is preliminary data.</text>
</comment>
<accession>A0A7J9DWS8</accession>
<dbReference type="InterPro" id="IPR036397">
    <property type="entry name" value="RNaseH_sf"/>
</dbReference>
<dbReference type="GO" id="GO:0003676">
    <property type="term" value="F:nucleic acid binding"/>
    <property type="evidence" value="ECO:0007669"/>
    <property type="project" value="InterPro"/>
</dbReference>
<keyword evidence="2" id="KW-1185">Reference proteome</keyword>
<evidence type="ECO:0008006" key="3">
    <source>
        <dbReference type="Google" id="ProtNLM"/>
    </source>
</evidence>
<reference evidence="1 2" key="1">
    <citation type="journal article" date="2019" name="Genome Biol. Evol.">
        <title>Insights into the evolution of the New World diploid cottons (Gossypium, subgenus Houzingenia) based on genome sequencing.</title>
        <authorList>
            <person name="Grover C.E."/>
            <person name="Arick M.A. 2nd"/>
            <person name="Thrash A."/>
            <person name="Conover J.L."/>
            <person name="Sanders W.S."/>
            <person name="Peterson D.G."/>
            <person name="Frelichowski J.E."/>
            <person name="Scheffler J.A."/>
            <person name="Scheffler B.E."/>
            <person name="Wendel J.F."/>
        </authorList>
    </citation>
    <scope>NUCLEOTIDE SEQUENCE [LARGE SCALE GENOMIC DNA]</scope>
    <source>
        <strain evidence="1">8</strain>
        <tissue evidence="1">Leaf</tissue>
    </source>
</reference>
<dbReference type="Gene3D" id="3.30.420.10">
    <property type="entry name" value="Ribonuclease H-like superfamily/Ribonuclease H"/>
    <property type="match status" value="1"/>
</dbReference>
<name>A0A7J9DWS8_9ROSI</name>
<evidence type="ECO:0000313" key="2">
    <source>
        <dbReference type="Proteomes" id="UP000593568"/>
    </source>
</evidence>
<evidence type="ECO:0000313" key="1">
    <source>
        <dbReference type="EMBL" id="MBA0764984.1"/>
    </source>
</evidence>